<keyword evidence="1" id="KW-0677">Repeat</keyword>
<reference evidence="4 5" key="3">
    <citation type="journal article" date="2008" name="BMC Genomics">
        <title>The genome of the versatile nitrogen fixer Azorhizobium caulinodans ORS571.</title>
        <authorList>
            <person name="Lee KB."/>
            <person name="Backer P.D."/>
            <person name="Aono T."/>
            <person name="Liu CT."/>
            <person name="Suzuki S."/>
            <person name="Suzuki T."/>
            <person name="Kaneko T."/>
            <person name="Yamada M."/>
            <person name="Tabata S."/>
            <person name="Kupfer D.M."/>
            <person name="Najar F.Z."/>
            <person name="Wiley G.B."/>
            <person name="Roe B."/>
            <person name="Binnewies T.T."/>
            <person name="Ussery D.W."/>
            <person name="D'Haeze W."/>
            <person name="Herder J.D."/>
            <person name="Gevers D."/>
            <person name="Vereecke D."/>
            <person name="Holsters M."/>
            <person name="Oyaizu H."/>
        </authorList>
    </citation>
    <scope>NUCLEOTIDE SEQUENCE [LARGE SCALE GENOMIC DNA]</scope>
    <source>
        <strain evidence="5">ATCC 43989 / DSM 5975 / JCM 20966 / LMG 6465 / NBRC 14845 / NCIMB 13405 / ORS 571</strain>
    </source>
</reference>
<accession>A8ICK7</accession>
<dbReference type="Pfam" id="PF13432">
    <property type="entry name" value="TPR_16"/>
    <property type="match status" value="1"/>
</dbReference>
<dbReference type="InterPro" id="IPR050498">
    <property type="entry name" value="Ycf3"/>
</dbReference>
<dbReference type="InterPro" id="IPR025137">
    <property type="entry name" value="NfrA_C"/>
</dbReference>
<reference evidence="5" key="2">
    <citation type="submission" date="2007-04" db="EMBL/GenBank/DDBJ databases">
        <title>Complete genome sequence of the nitrogen-fixing bacterium Azorhizobium caulinodans ORS571.</title>
        <authorList>
            <person name="Lee K.B."/>
            <person name="Backer P.D."/>
            <person name="Aono T."/>
            <person name="Liu C.T."/>
            <person name="Suzuki S."/>
            <person name="Suzuki T."/>
            <person name="Kaneko T."/>
            <person name="Yamada M."/>
            <person name="Tabata S."/>
            <person name="Kupfer D.M."/>
            <person name="Najar F.Z."/>
            <person name="Wiley G.B."/>
            <person name="Roe B."/>
            <person name="Binnewies T."/>
            <person name="Ussery D."/>
            <person name="Vereecke D."/>
            <person name="Gevers D."/>
            <person name="Holsters M."/>
            <person name="Oyaizu H."/>
        </authorList>
    </citation>
    <scope>NUCLEOTIDE SEQUENCE [LARGE SCALE GENOMIC DNA]</scope>
    <source>
        <strain evidence="5">ATCC 43989 / DSM 5975 / JCM 20966 / LMG 6465 / NBRC 14845 / NCIMB 13405 / ORS 571</strain>
    </source>
</reference>
<dbReference type="Pfam" id="PF14559">
    <property type="entry name" value="TPR_19"/>
    <property type="match status" value="1"/>
</dbReference>
<dbReference type="eggNOG" id="COG0457">
    <property type="taxonomic scope" value="Bacteria"/>
</dbReference>
<evidence type="ECO:0000256" key="1">
    <source>
        <dbReference type="ARBA" id="ARBA00022737"/>
    </source>
</evidence>
<dbReference type="SUPFAM" id="SSF48452">
    <property type="entry name" value="TPR-like"/>
    <property type="match status" value="3"/>
</dbReference>
<dbReference type="Proteomes" id="UP000000270">
    <property type="component" value="Chromosome"/>
</dbReference>
<dbReference type="STRING" id="438753.AZC_3222"/>
<name>A8ICK7_AZOC5</name>
<evidence type="ECO:0000313" key="4">
    <source>
        <dbReference type="EMBL" id="BAF89220.1"/>
    </source>
</evidence>
<feature type="domain" description="Bacteriophage N4 adsorption protein A C-terminal" evidence="3">
    <location>
        <begin position="979"/>
        <end position="1150"/>
    </location>
</feature>
<reference evidence="4 5" key="5">
    <citation type="journal article" date="2010" name="Appl. Environ. Microbiol.">
        <title>phrR-like gene praR of Azorhizobium caulinodans ORS571 is essential for symbiosis with Sesbania rostrata and is involved in expression of reb genes.</title>
        <authorList>
            <person name="Akiba N."/>
            <person name="Aono T."/>
            <person name="Toyazaki H."/>
            <person name="Sato S."/>
            <person name="Oyaizu H."/>
        </authorList>
    </citation>
    <scope>NUCLEOTIDE SEQUENCE [LARGE SCALE GENOMIC DNA]</scope>
    <source>
        <strain evidence="5">ATCC 43989 / DSM 5975 / JCM 20966 / LMG 6465 / NBRC 14845 / NCIMB 13405 / ORS 571</strain>
    </source>
</reference>
<dbReference type="Pfam" id="PF13283">
    <property type="entry name" value="NfrA_C"/>
    <property type="match status" value="1"/>
</dbReference>
<sequence length="1154" mass="124026">MTSATEFPKPHVPAAGTMRTMRRLSLAAMLIATVSVTALSIHTPALAQEAPLTGPAWEAADKAYAAYRAKDYTTAADQAREALKFRPDVARLWLLLMDALEAQDKVADAMAAARAASAAGIKDESLTARTRSMSRVLAQAPSLAANKALEARDPKRAQAEIRKAIELVPDDLSYRVLLVYALLADDQLDAAEQAATAAIKVDPQAFLPQILRGYIRERLGRISEAEQDFDRALKDEVLTGTAARDARIVIADAAIAAGRPRRALSVLEPLGNTQDGAITARRDVANAQIANPSVVPRDANRTMPVPYQSCRDTPYGPVCQLVPATTPPGLSGVTSPAYKAAEDAYEAYGKGDDKLAEAKIREALQAFPNNTAWRRLLIDVLERSKQYEALDAAIAQAVAAGDTDSSLLGRRASAQTELGEPLADQAIKELSRRNAKAAADLAQKAVSRAPNTMNYRLLLISALMASGQSKAALAAANDAVKQDETDALARMLRGFLLQQNGNRTEAAADFERALQSNVLTDTEILNYRLIAGNAALAAGQPDQALALLKPIEGEKNADVADQRKLAEQMQANPRRARPALITPSTLCQSTNYGIICSVYYGGTGGGLGGPGMPGYEDATAGFRAMGVKDYAAAAAAARRALASDPGNANYRMLLLSALAGQGKLAEAEATATAILARDPRDGAVLLQRGYLRSRMQNYPGAIADFAAALASGRLKGTEVRNARLAYVDALLGAKQPERALEQLAAFGSDASYDVAARRAFALQALGRHEEALAAFDAAYLRARSPADRLTMLRGGIAELVDLGRSAEAKARFEAAYASGELKGLSTLDMAYLASQAGDRQLAWRYFHEAEEQGGLRRGPGLMDAAYAAKASFQNEDAKRLFMRAIDSANSGEFKTSSQTVYGLRREVSELDRTWGAYVSASYGAVGVAPSSPLAPPPNGGHTIQGGAEIYWRPPGIGYQNGAIFEVFARGFQTWYAENGSSTGWDTTQGSVGVRWKPFATQNLVLESAYLFPIGALAREDWLLRAAYSLGEGTDLRVDVSEWNYWQAYVEGDYYVSQPERIGLFEARWGRAYRADAISRNLMVTPFLAIGGGYDTAYATPFTLGAGPGLNIRYWFREDVYHAPMSYFDLTFQYRFKLAGDDRGEGLFAGAVVSY</sequence>
<protein>
    <submittedName>
        <fullName evidence="4">TPR repeat protein</fullName>
    </submittedName>
</protein>
<reference evidence="4 5" key="6">
    <citation type="journal article" date="2011" name="Appl. Environ. Microbiol.">
        <title>Involvement of the azorhizobial chromosome partition gene (parA) in the onset of bacteroid differentiation during Sesbania rostrata stem nodule development.</title>
        <authorList>
            <person name="Liu CT."/>
            <person name="Lee KB."/>
            <person name="Wang YS."/>
            <person name="Peng MH."/>
            <person name="Lee KT."/>
            <person name="Suzuki S."/>
            <person name="Suzuki T."/>
            <person name="Oyaizu H."/>
        </authorList>
    </citation>
    <scope>NUCLEOTIDE SEQUENCE [LARGE SCALE GENOMIC DNA]</scope>
    <source>
        <strain evidence="5">ATCC 43989 / DSM 5975 / JCM 20966 / LMG 6465 / NBRC 14845 / NCIMB 13405 / ORS 571</strain>
    </source>
</reference>
<dbReference type="PANTHER" id="PTHR44858:SF1">
    <property type="entry name" value="UDP-N-ACETYLGLUCOSAMINE--PEPTIDE N-ACETYLGLUCOSAMINYLTRANSFERASE SPINDLY-RELATED"/>
    <property type="match status" value="1"/>
</dbReference>
<keyword evidence="2" id="KW-0802">TPR repeat</keyword>
<organism evidence="4 5">
    <name type="scientific">Azorhizobium caulinodans (strain ATCC 43989 / DSM 5975 / JCM 20966 / LMG 6465 / NBRC 14845 / NCIMB 13405 / ORS 571)</name>
    <dbReference type="NCBI Taxonomy" id="438753"/>
    <lineage>
        <taxon>Bacteria</taxon>
        <taxon>Pseudomonadati</taxon>
        <taxon>Pseudomonadota</taxon>
        <taxon>Alphaproteobacteria</taxon>
        <taxon>Hyphomicrobiales</taxon>
        <taxon>Xanthobacteraceae</taxon>
        <taxon>Azorhizobium</taxon>
    </lineage>
</organism>
<reference evidence="4 5" key="1">
    <citation type="journal article" date="2007" name="Appl. Environ. Microbiol.">
        <title>Rhizobial factors required for stem nodule maturation and maintenance in Sesbania rostrata-Azorhizobium caulinodans ORS571 symbiosis.</title>
        <authorList>
            <person name="Suzuki S."/>
            <person name="Aono T."/>
            <person name="Lee KB."/>
            <person name="Suzuki T."/>
            <person name="Liu CT."/>
            <person name="Miwa H."/>
            <person name="Wakao S."/>
            <person name="Iki T."/>
            <person name="Oyaizu H."/>
        </authorList>
    </citation>
    <scope>NUCLEOTIDE SEQUENCE [LARGE SCALE GENOMIC DNA]</scope>
    <source>
        <strain evidence="5">ATCC 43989 / DSM 5975 / JCM 20966 / LMG 6465 / NBRC 14845 / NCIMB 13405 / ORS 571</strain>
    </source>
</reference>
<evidence type="ECO:0000259" key="3">
    <source>
        <dbReference type="Pfam" id="PF13283"/>
    </source>
</evidence>
<proteinExistence type="predicted"/>
<dbReference type="PANTHER" id="PTHR44858">
    <property type="entry name" value="TETRATRICOPEPTIDE REPEAT PROTEIN 6"/>
    <property type="match status" value="1"/>
</dbReference>
<keyword evidence="5" id="KW-1185">Reference proteome</keyword>
<dbReference type="Gene3D" id="1.25.40.10">
    <property type="entry name" value="Tetratricopeptide repeat domain"/>
    <property type="match status" value="3"/>
</dbReference>
<dbReference type="AlphaFoldDB" id="A8ICK7"/>
<dbReference type="HOGENOM" id="CLU_276045_0_0_5"/>
<dbReference type="InterPro" id="IPR019734">
    <property type="entry name" value="TPR_rpt"/>
</dbReference>
<dbReference type="KEGG" id="azc:AZC_3222"/>
<gene>
    <name evidence="4" type="ordered locus">AZC_3222</name>
</gene>
<dbReference type="InterPro" id="IPR011990">
    <property type="entry name" value="TPR-like_helical_dom_sf"/>
</dbReference>
<dbReference type="SMART" id="SM00028">
    <property type="entry name" value="TPR"/>
    <property type="match status" value="10"/>
</dbReference>
<evidence type="ECO:0000256" key="2">
    <source>
        <dbReference type="ARBA" id="ARBA00022803"/>
    </source>
</evidence>
<dbReference type="EMBL" id="AP009384">
    <property type="protein sequence ID" value="BAF89220.1"/>
    <property type="molecule type" value="Genomic_DNA"/>
</dbReference>
<reference evidence="4 5" key="4">
    <citation type="journal article" date="2009" name="Appl. Environ. Microbiol.">
        <title>Comparative genome-wide transcriptional profiling of Azorhizobium caulinodans ORS571 grown under free-living and symbiotic conditions.</title>
        <authorList>
            <person name="Tsukada S."/>
            <person name="Aono T."/>
            <person name="Akiba N."/>
            <person name="Lee KB."/>
            <person name="Liu CT."/>
            <person name="Toyazaki H."/>
            <person name="Oyaizu H."/>
        </authorList>
    </citation>
    <scope>NUCLEOTIDE SEQUENCE [LARGE SCALE GENOMIC DNA]</scope>
    <source>
        <strain evidence="5">ATCC 43989 / DSM 5975 / JCM 20966 / LMG 6465 / NBRC 14845 / NCIMB 13405 / ORS 571</strain>
    </source>
</reference>
<evidence type="ECO:0000313" key="5">
    <source>
        <dbReference type="Proteomes" id="UP000000270"/>
    </source>
</evidence>